<evidence type="ECO:0000313" key="1">
    <source>
        <dbReference type="EMBL" id="KAH7919647.1"/>
    </source>
</evidence>
<name>A0ACB8B251_9AGAM</name>
<dbReference type="EMBL" id="MU266642">
    <property type="protein sequence ID" value="KAH7919647.1"/>
    <property type="molecule type" value="Genomic_DNA"/>
</dbReference>
<sequence>MSTSSNSIESPAMHCALHFPARVFQGHTDWVQSVAYFPHGRYIASASDDKTVIIWDADSGRQDGQPLRHDVGVMWIAISPDGRRIASGLRVGGMVIWDALTREVVHEFKGGGVWKLAYSPDGRWIATAPTAINEGAVQLWDASTGRPGREPLQCGGGVWCVAFSPDGSRIAVGLEDGYFQAINISTGESVVGPIKGHTQRVSSIVYSPDGHLLVTASLDQSIRVWYSKTGVEVGKPMLGHGADVYSISISADGRRIASGGGPHVRVWDLETRLQVEHSPDVPYYGVYSVAFSPNGRYIVVGGNRRDVCLFDMGRSSSVFPASR</sequence>
<accession>A0ACB8B251</accession>
<comment type="caution">
    <text evidence="1">The sequence shown here is derived from an EMBL/GenBank/DDBJ whole genome shotgun (WGS) entry which is preliminary data.</text>
</comment>
<proteinExistence type="predicted"/>
<keyword evidence="2" id="KW-1185">Reference proteome</keyword>
<gene>
    <name evidence="1" type="ORF">BV22DRAFT_850132</name>
</gene>
<protein>
    <submittedName>
        <fullName evidence="1">WD40 repeat-like protein</fullName>
    </submittedName>
</protein>
<reference evidence="1" key="1">
    <citation type="journal article" date="2021" name="New Phytol.">
        <title>Evolutionary innovations through gain and loss of genes in the ectomycorrhizal Boletales.</title>
        <authorList>
            <person name="Wu G."/>
            <person name="Miyauchi S."/>
            <person name="Morin E."/>
            <person name="Kuo A."/>
            <person name="Drula E."/>
            <person name="Varga T."/>
            <person name="Kohler A."/>
            <person name="Feng B."/>
            <person name="Cao Y."/>
            <person name="Lipzen A."/>
            <person name="Daum C."/>
            <person name="Hundley H."/>
            <person name="Pangilinan J."/>
            <person name="Johnson J."/>
            <person name="Barry K."/>
            <person name="LaButti K."/>
            <person name="Ng V."/>
            <person name="Ahrendt S."/>
            <person name="Min B."/>
            <person name="Choi I.G."/>
            <person name="Park H."/>
            <person name="Plett J.M."/>
            <person name="Magnuson J."/>
            <person name="Spatafora J.W."/>
            <person name="Nagy L.G."/>
            <person name="Henrissat B."/>
            <person name="Grigoriev I.V."/>
            <person name="Yang Z.L."/>
            <person name="Xu J."/>
            <person name="Martin F.M."/>
        </authorList>
    </citation>
    <scope>NUCLEOTIDE SEQUENCE</scope>
    <source>
        <strain evidence="1">KUC20120723A-06</strain>
    </source>
</reference>
<dbReference type="Proteomes" id="UP000790709">
    <property type="component" value="Unassembled WGS sequence"/>
</dbReference>
<evidence type="ECO:0000313" key="2">
    <source>
        <dbReference type="Proteomes" id="UP000790709"/>
    </source>
</evidence>
<organism evidence="1 2">
    <name type="scientific">Leucogyrophana mollusca</name>
    <dbReference type="NCBI Taxonomy" id="85980"/>
    <lineage>
        <taxon>Eukaryota</taxon>
        <taxon>Fungi</taxon>
        <taxon>Dikarya</taxon>
        <taxon>Basidiomycota</taxon>
        <taxon>Agaricomycotina</taxon>
        <taxon>Agaricomycetes</taxon>
        <taxon>Agaricomycetidae</taxon>
        <taxon>Boletales</taxon>
        <taxon>Boletales incertae sedis</taxon>
        <taxon>Leucogyrophana</taxon>
    </lineage>
</organism>